<dbReference type="AlphaFoldDB" id="A0A445MF10"/>
<reference evidence="2" key="1">
    <citation type="journal article" date="2018" name="Data Brief">
        <title>Genome sequence data from 17 accessions of Ensete ventricosum, a staple food crop for millions in Ethiopia.</title>
        <authorList>
            <person name="Yemataw Z."/>
            <person name="Muzemil S."/>
            <person name="Ambachew D."/>
            <person name="Tripathi L."/>
            <person name="Tesfaye K."/>
            <person name="Chala A."/>
            <person name="Farbos A."/>
            <person name="O'Neill P."/>
            <person name="Moore K."/>
            <person name="Grant M."/>
            <person name="Studholme D.J."/>
        </authorList>
    </citation>
    <scope>NUCLEOTIDE SEQUENCE [LARGE SCALE GENOMIC DNA]</scope>
    <source>
        <tissue evidence="2">Leaf</tissue>
    </source>
</reference>
<evidence type="ECO:0000256" key="1">
    <source>
        <dbReference type="SAM" id="MobiDB-lite"/>
    </source>
</evidence>
<sequence length="244" mass="26179">MVRAAASLGKEMESDQGLLTGQDRGPHAKGIQLHSDVVHLHSELRVCDLVPHSGYIASGVLTIINVYSSGAGSDGRCFRGRLRGSDAGVAKPGWRGGRPAGVGRWFLQGGRVGSFYSGCCGLFVPDDLTAFMTHHVAAPHALPPYWWGSVRLQVGVADLTCARSVVRHLVPFVHPVDRSRRFGHVSGLAVRRCDDLAARSDFALSFFPPQADPLEAPVWGAEDEVLRVIAVWGSLKLVLSVGPN</sequence>
<organism evidence="2">
    <name type="scientific">Ensete ventricosum</name>
    <name type="common">Abyssinian banana</name>
    <name type="synonym">Musa ensete</name>
    <dbReference type="NCBI Taxonomy" id="4639"/>
    <lineage>
        <taxon>Eukaryota</taxon>
        <taxon>Viridiplantae</taxon>
        <taxon>Streptophyta</taxon>
        <taxon>Embryophyta</taxon>
        <taxon>Tracheophyta</taxon>
        <taxon>Spermatophyta</taxon>
        <taxon>Magnoliopsida</taxon>
        <taxon>Liliopsida</taxon>
        <taxon>Zingiberales</taxon>
        <taxon>Musaceae</taxon>
        <taxon>Ensete</taxon>
    </lineage>
</organism>
<protein>
    <submittedName>
        <fullName evidence="2">Uncharacterized protein</fullName>
    </submittedName>
</protein>
<accession>A0A445MF10</accession>
<feature type="region of interest" description="Disordered" evidence="1">
    <location>
        <begin position="1"/>
        <end position="25"/>
    </location>
</feature>
<evidence type="ECO:0000313" key="2">
    <source>
        <dbReference type="EMBL" id="RZR72857.1"/>
    </source>
</evidence>
<dbReference type="Proteomes" id="UP000290560">
    <property type="component" value="Unassembled WGS sequence"/>
</dbReference>
<proteinExistence type="predicted"/>
<dbReference type="EMBL" id="KV875767">
    <property type="protein sequence ID" value="RZR72857.1"/>
    <property type="molecule type" value="Genomic_DNA"/>
</dbReference>
<gene>
    <name evidence="2" type="ORF">BHM03_00017995</name>
</gene>
<name>A0A445MF10_ENSVE</name>